<evidence type="ECO:0000313" key="2">
    <source>
        <dbReference type="EMBL" id="AKB36906.1"/>
    </source>
</evidence>
<gene>
    <name evidence="2" type="ORF">MSSAC_2316</name>
</gene>
<dbReference type="PANTHER" id="PTHR43471:SF13">
    <property type="entry name" value="ABC-2 TYPE TRANSPORT SYSTEM PERMEASE PROTEIN"/>
    <property type="match status" value="1"/>
</dbReference>
<dbReference type="PATRIC" id="fig|1434118.4.peg.2979"/>
<proteinExistence type="predicted"/>
<dbReference type="EMBL" id="CP009508">
    <property type="protein sequence ID" value="AKB36906.1"/>
    <property type="molecule type" value="Genomic_DNA"/>
</dbReference>
<dbReference type="KEGG" id="msj:MSSAC_2316"/>
<dbReference type="AlphaFoldDB" id="A0A0E3LDA0"/>
<feature type="transmembrane region" description="Helical" evidence="1">
    <location>
        <begin position="227"/>
        <end position="245"/>
    </location>
</feature>
<evidence type="ECO:0008006" key="4">
    <source>
        <dbReference type="Google" id="ProtNLM"/>
    </source>
</evidence>
<keyword evidence="1" id="KW-1133">Transmembrane helix</keyword>
<feature type="transmembrane region" description="Helical" evidence="1">
    <location>
        <begin position="59"/>
        <end position="81"/>
    </location>
</feature>
<dbReference type="Pfam" id="PF12679">
    <property type="entry name" value="ABC2_membrane_2"/>
    <property type="match status" value="1"/>
</dbReference>
<evidence type="ECO:0000313" key="3">
    <source>
        <dbReference type="Proteomes" id="UP000033123"/>
    </source>
</evidence>
<feature type="transmembrane region" description="Helical" evidence="1">
    <location>
        <begin position="171"/>
        <end position="188"/>
    </location>
</feature>
<name>A0A0E3LDA0_9EURY</name>
<evidence type="ECO:0000256" key="1">
    <source>
        <dbReference type="SAM" id="Phobius"/>
    </source>
</evidence>
<protein>
    <recommendedName>
        <fullName evidence="4">ABC transporter permease</fullName>
    </recommendedName>
</protein>
<feature type="transmembrane region" description="Helical" evidence="1">
    <location>
        <begin position="21"/>
        <end position="47"/>
    </location>
</feature>
<accession>A0A0E3LDA0</accession>
<dbReference type="GO" id="GO:0140359">
    <property type="term" value="F:ABC-type transporter activity"/>
    <property type="evidence" value="ECO:0007669"/>
    <property type="project" value="InterPro"/>
</dbReference>
<dbReference type="Proteomes" id="UP000033123">
    <property type="component" value="Chromosome"/>
</dbReference>
<organism evidence="2 3">
    <name type="scientific">Methanosarcina siciliae C2J</name>
    <dbReference type="NCBI Taxonomy" id="1434118"/>
    <lineage>
        <taxon>Archaea</taxon>
        <taxon>Methanobacteriati</taxon>
        <taxon>Methanobacteriota</taxon>
        <taxon>Stenosarchaea group</taxon>
        <taxon>Methanomicrobia</taxon>
        <taxon>Methanosarcinales</taxon>
        <taxon>Methanosarcinaceae</taxon>
        <taxon>Methanosarcina</taxon>
    </lineage>
</organism>
<dbReference type="GO" id="GO:0005886">
    <property type="term" value="C:plasma membrane"/>
    <property type="evidence" value="ECO:0007669"/>
    <property type="project" value="UniProtKB-SubCell"/>
</dbReference>
<dbReference type="PANTHER" id="PTHR43471">
    <property type="entry name" value="ABC TRANSPORTER PERMEASE"/>
    <property type="match status" value="1"/>
</dbReference>
<sequence>MNFSEIRIIGEDETFRGSKSRYVWLFGGVFIFLCFLVMHCSNSYLFLFFPNSRGIPYVLISYIVVLSIGPFITMITSFDIVSSETETGSVRYIISKVQRSSFILGKFLFLFLVFMSISSGIALISLIYQYSAGNVFQFENIILFWISSSLYLGCFIGIFLFISILSANNKISFTMSVVFLGILIFFILQGNESYLKYITPFFYGIKNMEFMKGFPVERGSLKVFENLVSMFLYILVSLSMSLVAIKRRDF</sequence>
<keyword evidence="1" id="KW-0812">Transmembrane</keyword>
<dbReference type="HOGENOM" id="CLU_097413_0_0_2"/>
<keyword evidence="1" id="KW-0472">Membrane</keyword>
<dbReference type="STRING" id="1434118.MSSAC_2316"/>
<feature type="transmembrane region" description="Helical" evidence="1">
    <location>
        <begin position="102"/>
        <end position="130"/>
    </location>
</feature>
<feature type="transmembrane region" description="Helical" evidence="1">
    <location>
        <begin position="142"/>
        <end position="164"/>
    </location>
</feature>
<reference evidence="2 3" key="1">
    <citation type="submission" date="2014-07" db="EMBL/GenBank/DDBJ databases">
        <title>Methanogenic archaea and the global carbon cycle.</title>
        <authorList>
            <person name="Henriksen J.R."/>
            <person name="Luke J."/>
            <person name="Reinhart S."/>
            <person name="Benedict M.N."/>
            <person name="Youngblut N.D."/>
            <person name="Metcalf M.E."/>
            <person name="Whitaker R.J."/>
            <person name="Metcalf W.W."/>
        </authorList>
    </citation>
    <scope>NUCLEOTIDE SEQUENCE [LARGE SCALE GENOMIC DNA]</scope>
    <source>
        <strain evidence="2 3">C2J</strain>
    </source>
</reference>
<dbReference type="GeneID" id="24871942"/>
<dbReference type="RefSeq" id="WP_048182916.1">
    <property type="nucleotide sequence ID" value="NZ_CP009508.1"/>
</dbReference>